<evidence type="ECO:0000313" key="3">
    <source>
        <dbReference type="Proteomes" id="UP000481033"/>
    </source>
</evidence>
<evidence type="ECO:0000313" key="2">
    <source>
        <dbReference type="EMBL" id="NEZ57511.1"/>
    </source>
</evidence>
<name>A0A6M0RPA9_9CYAN</name>
<proteinExistence type="predicted"/>
<protein>
    <recommendedName>
        <fullName evidence="4">Toxin-antitoxin system HicB family antitoxin</fullName>
    </recommendedName>
</protein>
<evidence type="ECO:0000256" key="1">
    <source>
        <dbReference type="SAM" id="MobiDB-lite"/>
    </source>
</evidence>
<gene>
    <name evidence="2" type="ORF">DXZ20_17905</name>
</gene>
<dbReference type="Proteomes" id="UP000481033">
    <property type="component" value="Unassembled WGS sequence"/>
</dbReference>
<reference evidence="2 3" key="1">
    <citation type="journal article" date="2020" name="Microb. Ecol.">
        <title>Ecogenomics of the Marine Benthic Filamentous Cyanobacterium Adonisia.</title>
        <authorList>
            <person name="Walter J.M."/>
            <person name="Coutinho F.H."/>
            <person name="Leomil L."/>
            <person name="Hargreaves P.I."/>
            <person name="Campeao M.E."/>
            <person name="Vieira V.V."/>
            <person name="Silva B.S."/>
            <person name="Fistarol G.O."/>
            <person name="Salomon P.S."/>
            <person name="Sawabe T."/>
            <person name="Mino S."/>
            <person name="Hosokawa M."/>
            <person name="Miyashita H."/>
            <person name="Maruyama F."/>
            <person name="van Verk M.C."/>
            <person name="Dutilh B.E."/>
            <person name="Thompson C.C."/>
            <person name="Thompson F.L."/>
        </authorList>
    </citation>
    <scope>NUCLEOTIDE SEQUENCE [LARGE SCALE GENOMIC DNA]</scope>
    <source>
        <strain evidence="2 3">CCMR0081</strain>
    </source>
</reference>
<dbReference type="InterPro" id="IPR010985">
    <property type="entry name" value="Ribbon_hlx_hlx"/>
</dbReference>
<accession>A0A6M0RPA9</accession>
<sequence length="76" mass="8621">MQLVMPRKAVTYRFDERIIAAVKARARQDNSSANNWLETLLIKVLREDGVLPDDFEPLGETRGGDRTTKKESTEDG</sequence>
<comment type="caution">
    <text evidence="2">The sequence shown here is derived from an EMBL/GenBank/DDBJ whole genome shotgun (WGS) entry which is preliminary data.</text>
</comment>
<evidence type="ECO:0008006" key="4">
    <source>
        <dbReference type="Google" id="ProtNLM"/>
    </source>
</evidence>
<dbReference type="RefSeq" id="WP_163699596.1">
    <property type="nucleotide sequence ID" value="NZ_QXHD01000004.1"/>
</dbReference>
<feature type="region of interest" description="Disordered" evidence="1">
    <location>
        <begin position="53"/>
        <end position="76"/>
    </location>
</feature>
<dbReference type="SUPFAM" id="SSF47598">
    <property type="entry name" value="Ribbon-helix-helix"/>
    <property type="match status" value="1"/>
</dbReference>
<dbReference type="GO" id="GO:0006355">
    <property type="term" value="P:regulation of DNA-templated transcription"/>
    <property type="evidence" value="ECO:0007669"/>
    <property type="project" value="InterPro"/>
</dbReference>
<feature type="compositionally biased region" description="Basic and acidic residues" evidence="1">
    <location>
        <begin position="62"/>
        <end position="76"/>
    </location>
</feature>
<dbReference type="AlphaFoldDB" id="A0A6M0RPA9"/>
<organism evidence="2 3">
    <name type="scientific">Adonisia turfae CCMR0081</name>
    <dbReference type="NCBI Taxonomy" id="2292702"/>
    <lineage>
        <taxon>Bacteria</taxon>
        <taxon>Bacillati</taxon>
        <taxon>Cyanobacteriota</taxon>
        <taxon>Adonisia</taxon>
        <taxon>Adonisia turfae</taxon>
    </lineage>
</organism>
<dbReference type="EMBL" id="QXHD01000004">
    <property type="protein sequence ID" value="NEZ57511.1"/>
    <property type="molecule type" value="Genomic_DNA"/>
</dbReference>
<keyword evidence="3" id="KW-1185">Reference proteome</keyword>